<dbReference type="Pfam" id="PF02780">
    <property type="entry name" value="Transketolase_C"/>
    <property type="match status" value="1"/>
</dbReference>
<dbReference type="SUPFAM" id="SSF52922">
    <property type="entry name" value="TK C-terminal domain-like"/>
    <property type="match status" value="1"/>
</dbReference>
<name>A0A562P2W1_9HYPH</name>
<comment type="subunit">
    <text evidence="3">Homodimer. Part of the 2-oxoglutarate dehydrogenase (OGDH) complex composed of E1 (2-oxoglutarate dehydrogenase), E2 (dihydrolipoamide succinyltransferase) and E3 (dihydrolipoamide dehydrogenase); the complex contains multiple copies of the three enzymatic components (E1, E2 and E3).</text>
</comment>
<dbReference type="OrthoDB" id="9780894at2"/>
<dbReference type="InterPro" id="IPR029061">
    <property type="entry name" value="THDP-binding"/>
</dbReference>
<dbReference type="PANTHER" id="PTHR43257">
    <property type="entry name" value="PYRUVATE DEHYDROGENASE E1 COMPONENT BETA SUBUNIT"/>
    <property type="match status" value="1"/>
</dbReference>
<evidence type="ECO:0000313" key="9">
    <source>
        <dbReference type="EMBL" id="TWI38739.1"/>
    </source>
</evidence>
<gene>
    <name evidence="9" type="ORF">IQ26_02160</name>
</gene>
<dbReference type="InterPro" id="IPR033248">
    <property type="entry name" value="Transketolase_C"/>
</dbReference>
<dbReference type="SUPFAM" id="SSF52518">
    <property type="entry name" value="Thiamin diphosphate-binding fold (THDP-binding)"/>
    <property type="match status" value="2"/>
</dbReference>
<evidence type="ECO:0000256" key="5">
    <source>
        <dbReference type="ARBA" id="ARBA00023002"/>
    </source>
</evidence>
<organism evidence="9 10">
    <name type="scientific">Mesorhizobium tianshanense</name>
    <dbReference type="NCBI Taxonomy" id="39844"/>
    <lineage>
        <taxon>Bacteria</taxon>
        <taxon>Pseudomonadati</taxon>
        <taxon>Pseudomonadota</taxon>
        <taxon>Alphaproteobacteria</taxon>
        <taxon>Hyphomicrobiales</taxon>
        <taxon>Phyllobacteriaceae</taxon>
        <taxon>Mesorhizobium</taxon>
    </lineage>
</organism>
<dbReference type="PANTHER" id="PTHR43257:SF2">
    <property type="entry name" value="PYRUVATE DEHYDROGENASE E1 COMPONENT SUBUNIT BETA"/>
    <property type="match status" value="1"/>
</dbReference>
<dbReference type="CDD" id="cd07036">
    <property type="entry name" value="TPP_PYR_E1-PDHc-beta_like"/>
    <property type="match status" value="1"/>
</dbReference>
<evidence type="ECO:0000313" key="10">
    <source>
        <dbReference type="Proteomes" id="UP000317122"/>
    </source>
</evidence>
<evidence type="ECO:0000256" key="6">
    <source>
        <dbReference type="ARBA" id="ARBA00023052"/>
    </source>
</evidence>
<dbReference type="InterPro" id="IPR009014">
    <property type="entry name" value="Transketo_C/PFOR_II"/>
</dbReference>
<evidence type="ECO:0000256" key="4">
    <source>
        <dbReference type="ARBA" id="ARBA00013321"/>
    </source>
</evidence>
<keyword evidence="5" id="KW-0560">Oxidoreductase</keyword>
<dbReference type="EMBL" id="VLKT01000011">
    <property type="protein sequence ID" value="TWI38739.1"/>
    <property type="molecule type" value="Genomic_DNA"/>
</dbReference>
<feature type="domain" description="Transketolase-like pyrimidine-binding" evidence="8">
    <location>
        <begin position="402"/>
        <end position="577"/>
    </location>
</feature>
<evidence type="ECO:0000256" key="3">
    <source>
        <dbReference type="ARBA" id="ARBA00011301"/>
    </source>
</evidence>
<keyword evidence="10" id="KW-1185">Reference proteome</keyword>
<evidence type="ECO:0000259" key="8">
    <source>
        <dbReference type="SMART" id="SM00861"/>
    </source>
</evidence>
<dbReference type="GO" id="GO:0016624">
    <property type="term" value="F:oxidoreductase activity, acting on the aldehyde or oxo group of donors, disulfide as acceptor"/>
    <property type="evidence" value="ECO:0007669"/>
    <property type="project" value="InterPro"/>
</dbReference>
<dbReference type="Pfam" id="PF02779">
    <property type="entry name" value="Transket_pyr"/>
    <property type="match status" value="1"/>
</dbReference>
<evidence type="ECO:0000256" key="2">
    <source>
        <dbReference type="ARBA" id="ARBA00003906"/>
    </source>
</evidence>
<dbReference type="Pfam" id="PF00676">
    <property type="entry name" value="E1_dh"/>
    <property type="match status" value="1"/>
</dbReference>
<dbReference type="Gene3D" id="3.40.50.920">
    <property type="match status" value="1"/>
</dbReference>
<protein>
    <recommendedName>
        <fullName evidence="4">2-oxoglutarate dehydrogenase E1 component</fullName>
    </recommendedName>
    <alternativeName>
        <fullName evidence="7">Alpha-ketoglutarate dehydrogenase</fullName>
    </alternativeName>
</protein>
<dbReference type="RefSeq" id="WP_145716657.1">
    <property type="nucleotide sequence ID" value="NZ_BSPF01000047.1"/>
</dbReference>
<sequence length="724" mass="78566">MASKIPLSPSAPWFRLECAEADWREEPAKDLIHWYGQMLLIRRFEEKLLDLEKAGLLHGPAHASIGQEAGAVGAMSMLSTGDKINGTHRAHHQVLLKLINPSVPDGFDIRSDLFTEGMDDAIYRLMAEIMGLTPGYCGGRGGSMHMRYGEAGIVGTSAIVGGNPPQAVGYALADKLLKRNQVSVTFFGDGAAQNGATYEAMNIAAAQSLPVIFFVENNLYGVSTHISDVTRETRQSSRGAMLGIASIECDGMDVVAVHHAMTEARRIIAEMGGPVVVEALCYRHFHQSGGRPGSDFGYRTKEEETYWRERDPIKLAEARLAALGLLDANEKSQIDAKVSERVANAAGRLTEPVQGANALRIPHHLWPDPESHDDGILGDLSELSGKRMLDHNDLRADAVEKVKFVTAASETLAAAMARDATIVVLGEDAHQMRGGVSGFTKGALERWPDRVLPMPIAENGFTGVALGAALNGLRPVVEIMFGDFCFSAADQITNGVGKIRHMFGDGFPVPLVMRVRVSPHTGYGSQHSGDPSALFAMFPGWRIVTPSTAFDYIGLMNSALSCNDPVVILEHTELYQKEFDVPRDDREFHIPFGKAHVVRQGSACTVLATSVMVHKAVKAAEETGIDAEVIDLRNIDRHGIDWRLIGRSIDKTGRIIIAEQTARGLTMGATWAAEIQERYFDYLDHEILRVSGGLAAPTVSAVLNRAALATEADVSQALRRIVPN</sequence>
<comment type="function">
    <text evidence="2">E1 component of the 2-oxoglutarate dehydrogenase (OGDH) complex which catalyzes the decarboxylation of 2-oxoglutarate, the first step in the conversion of 2-oxoglutarate to succinyl-CoA and CO(2).</text>
</comment>
<keyword evidence="6" id="KW-0786">Thiamine pyrophosphate</keyword>
<comment type="caution">
    <text evidence="9">The sequence shown here is derived from an EMBL/GenBank/DDBJ whole genome shotgun (WGS) entry which is preliminary data.</text>
</comment>
<reference evidence="9 10" key="1">
    <citation type="journal article" date="2015" name="Stand. Genomic Sci.">
        <title>Genomic Encyclopedia of Bacterial and Archaeal Type Strains, Phase III: the genomes of soil and plant-associated and newly described type strains.</title>
        <authorList>
            <person name="Whitman W.B."/>
            <person name="Woyke T."/>
            <person name="Klenk H.P."/>
            <person name="Zhou Y."/>
            <person name="Lilburn T.G."/>
            <person name="Beck B.J."/>
            <person name="De Vos P."/>
            <person name="Vandamme P."/>
            <person name="Eisen J.A."/>
            <person name="Garrity G."/>
            <person name="Hugenholtz P."/>
            <person name="Kyrpides N.C."/>
        </authorList>
    </citation>
    <scope>NUCLEOTIDE SEQUENCE [LARGE SCALE GENOMIC DNA]</scope>
    <source>
        <strain evidence="9 10">CGMCC 1.2546</strain>
    </source>
</reference>
<accession>A0A562P2W1</accession>
<comment type="cofactor">
    <cofactor evidence="1">
        <name>thiamine diphosphate</name>
        <dbReference type="ChEBI" id="CHEBI:58937"/>
    </cofactor>
</comment>
<dbReference type="SMART" id="SM00861">
    <property type="entry name" value="Transket_pyr"/>
    <property type="match status" value="1"/>
</dbReference>
<evidence type="ECO:0000256" key="1">
    <source>
        <dbReference type="ARBA" id="ARBA00001964"/>
    </source>
</evidence>
<dbReference type="Proteomes" id="UP000317122">
    <property type="component" value="Unassembled WGS sequence"/>
</dbReference>
<dbReference type="Gene3D" id="3.40.50.970">
    <property type="match status" value="2"/>
</dbReference>
<dbReference type="AlphaFoldDB" id="A0A562P2W1"/>
<dbReference type="InterPro" id="IPR001017">
    <property type="entry name" value="DH_E1"/>
</dbReference>
<proteinExistence type="predicted"/>
<dbReference type="CDD" id="cd02000">
    <property type="entry name" value="TPP_E1_PDC_ADC_BCADC"/>
    <property type="match status" value="1"/>
</dbReference>
<dbReference type="InterPro" id="IPR005475">
    <property type="entry name" value="Transketolase-like_Pyr-bd"/>
</dbReference>
<evidence type="ECO:0000256" key="7">
    <source>
        <dbReference type="ARBA" id="ARBA00030680"/>
    </source>
</evidence>